<evidence type="ECO:0000256" key="5">
    <source>
        <dbReference type="ARBA" id="ARBA00022840"/>
    </source>
</evidence>
<dbReference type="PANTHER" id="PTHR43793">
    <property type="entry name" value="FAD SYNTHASE"/>
    <property type="match status" value="1"/>
</dbReference>
<sequence length="438" mass="45238">MSIRMVVVGDILLDVDVTGDVRRRLPEADAPVIDDPRERLRPGGAGLAAALAAADGHDVVLVTALAADAAGSRIHDLCSEAGIKILAVPQDGTTPVKRRIIADQRPVARLDEGGCGPIEPVPPAALDAIGMADAVLVSDYGQGMTSVDNLRQALSSVIATTSTPVVWDPHPRGAAPVPGVRLATPNRAEAAAFAGQAGTGASEHAAALVDAWRARAVCVTLGSEGAVLAEGSAAPLPVPARRVGPHDTCGAGDRFAATVTASLTGTAGTEAAVKTAVEAAGDFVASGGAATFAPVPRRTRERTLVATGGCFDLLHAGHVATLQAARRLGDRLVVCLNSDDSVRRLKGEDRPLVPERDRARLLAALDCVDDVVVFDEDTPTHVLAELRPDIWVKGGDYSEDDLPESDLLATWGGRTVVVPFHDGHSTTSLIETARAIPV</sequence>
<keyword evidence="5" id="KW-0067">ATP-binding</keyword>
<evidence type="ECO:0000259" key="10">
    <source>
        <dbReference type="Pfam" id="PF01467"/>
    </source>
</evidence>
<dbReference type="Proteomes" id="UP000483261">
    <property type="component" value="Unassembled WGS sequence"/>
</dbReference>
<dbReference type="Gene3D" id="3.40.50.620">
    <property type="entry name" value="HUPs"/>
    <property type="match status" value="1"/>
</dbReference>
<feature type="domain" description="Cytidyltransferase-like" evidence="10">
    <location>
        <begin position="307"/>
        <end position="409"/>
    </location>
</feature>
<dbReference type="GO" id="GO:0005524">
    <property type="term" value="F:ATP binding"/>
    <property type="evidence" value="ECO:0007669"/>
    <property type="project" value="UniProtKB-KW"/>
</dbReference>
<evidence type="ECO:0000256" key="7">
    <source>
        <dbReference type="ARBA" id="ARBA00023277"/>
    </source>
</evidence>
<dbReference type="Pfam" id="PF00294">
    <property type="entry name" value="PfkB"/>
    <property type="match status" value="1"/>
</dbReference>
<dbReference type="PANTHER" id="PTHR43793:SF2">
    <property type="entry name" value="BIFUNCTIONAL PROTEIN HLDE"/>
    <property type="match status" value="1"/>
</dbReference>
<dbReference type="NCBIfam" id="TIGR00125">
    <property type="entry name" value="cyt_tran_rel"/>
    <property type="match status" value="1"/>
</dbReference>
<dbReference type="InterPro" id="IPR014729">
    <property type="entry name" value="Rossmann-like_a/b/a_fold"/>
</dbReference>
<organism evidence="11 12">
    <name type="scientific">Nocardioides turkmenicus</name>
    <dbReference type="NCBI Taxonomy" id="2711220"/>
    <lineage>
        <taxon>Bacteria</taxon>
        <taxon>Bacillati</taxon>
        <taxon>Actinomycetota</taxon>
        <taxon>Actinomycetes</taxon>
        <taxon>Propionibacteriales</taxon>
        <taxon>Nocardioidaceae</taxon>
        <taxon>Nocardioides</taxon>
    </lineage>
</organism>
<evidence type="ECO:0000256" key="3">
    <source>
        <dbReference type="ARBA" id="ARBA00022695"/>
    </source>
</evidence>
<dbReference type="RefSeq" id="WP_165108912.1">
    <property type="nucleotide sequence ID" value="NZ_JAALAA010000001.1"/>
</dbReference>
<evidence type="ECO:0000256" key="1">
    <source>
        <dbReference type="ARBA" id="ARBA00012519"/>
    </source>
</evidence>
<accession>A0A6M1QU70</accession>
<dbReference type="AlphaFoldDB" id="A0A6M1QU70"/>
<evidence type="ECO:0000256" key="4">
    <source>
        <dbReference type="ARBA" id="ARBA00022741"/>
    </source>
</evidence>
<keyword evidence="6" id="KW-0511">Multifunctional enzyme</keyword>
<comment type="caution">
    <text evidence="11">The sequence shown here is derived from an EMBL/GenBank/DDBJ whole genome shotgun (WGS) entry which is preliminary data.</text>
</comment>
<name>A0A6M1QU70_9ACTN</name>
<evidence type="ECO:0000256" key="6">
    <source>
        <dbReference type="ARBA" id="ARBA00023268"/>
    </source>
</evidence>
<dbReference type="Gene3D" id="3.40.1190.20">
    <property type="match status" value="1"/>
</dbReference>
<dbReference type="InterPro" id="IPR050385">
    <property type="entry name" value="Archaeal_FAD_synthase"/>
</dbReference>
<dbReference type="InterPro" id="IPR004821">
    <property type="entry name" value="Cyt_trans-like"/>
</dbReference>
<gene>
    <name evidence="11" type="primary">rfaE2</name>
    <name evidence="11" type="ORF">G5C66_01255</name>
</gene>
<evidence type="ECO:0000259" key="9">
    <source>
        <dbReference type="Pfam" id="PF00294"/>
    </source>
</evidence>
<keyword evidence="3 11" id="KW-0548">Nucleotidyltransferase</keyword>
<dbReference type="InterPro" id="IPR011914">
    <property type="entry name" value="RfaE_dom_II"/>
</dbReference>
<dbReference type="EC" id="2.7.7.70" evidence="1"/>
<dbReference type="EMBL" id="JAALAA010000001">
    <property type="protein sequence ID" value="NGN91366.1"/>
    <property type="molecule type" value="Genomic_DNA"/>
</dbReference>
<dbReference type="GO" id="GO:0005975">
    <property type="term" value="P:carbohydrate metabolic process"/>
    <property type="evidence" value="ECO:0007669"/>
    <property type="project" value="InterPro"/>
</dbReference>
<dbReference type="SUPFAM" id="SSF52374">
    <property type="entry name" value="Nucleotidylyl transferase"/>
    <property type="match status" value="1"/>
</dbReference>
<dbReference type="GO" id="GO:0016773">
    <property type="term" value="F:phosphotransferase activity, alcohol group as acceptor"/>
    <property type="evidence" value="ECO:0007669"/>
    <property type="project" value="InterPro"/>
</dbReference>
<dbReference type="InterPro" id="IPR011611">
    <property type="entry name" value="PfkB_dom"/>
</dbReference>
<comment type="catalytic activity">
    <reaction evidence="8">
        <text>D-glycero-beta-D-manno-heptose 1-phosphate + ATP + H(+) = ADP-D-glycero-beta-D-manno-heptose + diphosphate</text>
        <dbReference type="Rhea" id="RHEA:27465"/>
        <dbReference type="ChEBI" id="CHEBI:15378"/>
        <dbReference type="ChEBI" id="CHEBI:30616"/>
        <dbReference type="ChEBI" id="CHEBI:33019"/>
        <dbReference type="ChEBI" id="CHEBI:59967"/>
        <dbReference type="ChEBI" id="CHEBI:61593"/>
        <dbReference type="EC" id="2.7.7.70"/>
    </reaction>
</comment>
<evidence type="ECO:0000256" key="8">
    <source>
        <dbReference type="ARBA" id="ARBA00047428"/>
    </source>
</evidence>
<proteinExistence type="predicted"/>
<keyword evidence="12" id="KW-1185">Reference proteome</keyword>
<evidence type="ECO:0000313" key="11">
    <source>
        <dbReference type="EMBL" id="NGN91366.1"/>
    </source>
</evidence>
<keyword evidence="4" id="KW-0547">Nucleotide-binding</keyword>
<reference evidence="11 12" key="1">
    <citation type="submission" date="2020-02" db="EMBL/GenBank/DDBJ databases">
        <title>Whole-genome analyses of novel actinobacteria.</title>
        <authorList>
            <person name="Sahin N."/>
        </authorList>
    </citation>
    <scope>NUCLEOTIDE SEQUENCE [LARGE SCALE GENOMIC DNA]</scope>
    <source>
        <strain evidence="11 12">KC13</strain>
    </source>
</reference>
<dbReference type="InterPro" id="IPR029056">
    <property type="entry name" value="Ribokinase-like"/>
</dbReference>
<dbReference type="NCBIfam" id="TIGR02199">
    <property type="entry name" value="rfaE_dom_II"/>
    <property type="match status" value="1"/>
</dbReference>
<dbReference type="Pfam" id="PF01467">
    <property type="entry name" value="CTP_transf_like"/>
    <property type="match status" value="1"/>
</dbReference>
<dbReference type="GO" id="GO:0016779">
    <property type="term" value="F:nucleotidyltransferase activity"/>
    <property type="evidence" value="ECO:0007669"/>
    <property type="project" value="UniProtKB-KW"/>
</dbReference>
<feature type="domain" description="Carbohydrate kinase PfkB" evidence="9">
    <location>
        <begin position="5"/>
        <end position="293"/>
    </location>
</feature>
<evidence type="ECO:0000313" key="12">
    <source>
        <dbReference type="Proteomes" id="UP000483261"/>
    </source>
</evidence>
<keyword evidence="7" id="KW-0119">Carbohydrate metabolism</keyword>
<evidence type="ECO:0000256" key="2">
    <source>
        <dbReference type="ARBA" id="ARBA00022679"/>
    </source>
</evidence>
<keyword evidence="2 11" id="KW-0808">Transferase</keyword>
<protein>
    <recommendedName>
        <fullName evidence="1">D-glycero-beta-D-manno-heptose 1-phosphate adenylyltransferase</fullName>
        <ecNumber evidence="1">2.7.7.70</ecNumber>
    </recommendedName>
</protein>
<dbReference type="SUPFAM" id="SSF53613">
    <property type="entry name" value="Ribokinase-like"/>
    <property type="match status" value="1"/>
</dbReference>